<dbReference type="Proteomes" id="UP000029665">
    <property type="component" value="Unassembled WGS sequence"/>
</dbReference>
<comment type="caution">
    <text evidence="2">The sequence shown here is derived from an EMBL/GenBank/DDBJ whole genome shotgun (WGS) entry which is preliminary data.</text>
</comment>
<dbReference type="Pfam" id="PF18803">
    <property type="entry name" value="CxC2"/>
    <property type="match status" value="1"/>
</dbReference>
<sequence length="139" mass="15809">MYCGCDNAANAGDHVQQLLRFDLYPATDFEPNTAFTYALLEHYHIQSLQGKISMYDYYTSLERMTDNTGIEKARDRYKSFMRVVAQWRHLKMLQHAGRGHDPSGVDGTSPGELAVPCLACPHPAFNLPPNWEMVLDDLK</sequence>
<accession>A0A060S738</accession>
<gene>
    <name evidence="2" type="ORF">BN946_scf184551.g9</name>
</gene>
<dbReference type="OMA" id="ELMSHWH"/>
<protein>
    <recommendedName>
        <fullName evidence="1">CxC2-like cysteine cluster KDZ transposase-associated domain-containing protein</fullName>
    </recommendedName>
</protein>
<dbReference type="InterPro" id="IPR041457">
    <property type="entry name" value="CxC2_KDZ-assoc"/>
</dbReference>
<dbReference type="STRING" id="5643.A0A060S738"/>
<dbReference type="HOGENOM" id="CLU_003703_11_1_1"/>
<evidence type="ECO:0000313" key="3">
    <source>
        <dbReference type="Proteomes" id="UP000029665"/>
    </source>
</evidence>
<dbReference type="EMBL" id="CCBP010000064">
    <property type="protein sequence ID" value="CDO70041.1"/>
    <property type="molecule type" value="Genomic_DNA"/>
</dbReference>
<keyword evidence="3" id="KW-1185">Reference proteome</keyword>
<dbReference type="OrthoDB" id="2803146at2759"/>
<feature type="domain" description="CxC2-like cysteine cluster KDZ transposase-associated" evidence="1">
    <location>
        <begin position="2"/>
        <end position="69"/>
    </location>
</feature>
<proteinExistence type="predicted"/>
<name>A0A060S738_PYCCI</name>
<organism evidence="2 3">
    <name type="scientific">Pycnoporus cinnabarinus</name>
    <name type="common">Cinnabar-red polypore</name>
    <name type="synonym">Trametes cinnabarina</name>
    <dbReference type="NCBI Taxonomy" id="5643"/>
    <lineage>
        <taxon>Eukaryota</taxon>
        <taxon>Fungi</taxon>
        <taxon>Dikarya</taxon>
        <taxon>Basidiomycota</taxon>
        <taxon>Agaricomycotina</taxon>
        <taxon>Agaricomycetes</taxon>
        <taxon>Polyporales</taxon>
        <taxon>Polyporaceae</taxon>
        <taxon>Trametes</taxon>
    </lineage>
</organism>
<evidence type="ECO:0000313" key="2">
    <source>
        <dbReference type="EMBL" id="CDO70041.1"/>
    </source>
</evidence>
<reference evidence="2" key="1">
    <citation type="submission" date="2014-01" db="EMBL/GenBank/DDBJ databases">
        <title>The genome of the white-rot fungus Pycnoporus cinnabarinus: a basidiomycete model with a versatile arsenal for lignocellulosic biomass breakdown.</title>
        <authorList>
            <person name="Levasseur A."/>
            <person name="Lomascolo A."/>
            <person name="Ruiz-Duenas F.J."/>
            <person name="Uzan E."/>
            <person name="Piumi F."/>
            <person name="Kues U."/>
            <person name="Ram A.F.J."/>
            <person name="Murat C."/>
            <person name="Haon M."/>
            <person name="Benoit I."/>
            <person name="Arfi Y."/>
            <person name="Chevret D."/>
            <person name="Drula E."/>
            <person name="Kwon M.J."/>
            <person name="Gouret P."/>
            <person name="Lesage-Meessen L."/>
            <person name="Lombard V."/>
            <person name="Mariette J."/>
            <person name="Noirot C."/>
            <person name="Park J."/>
            <person name="Patyshakuliyeva A."/>
            <person name="Wieneger R.A.B."/>
            <person name="Wosten H.A.B."/>
            <person name="Martin F."/>
            <person name="Coutinho P.M."/>
            <person name="de Vries R."/>
            <person name="Martinez A.T."/>
            <person name="Klopp C."/>
            <person name="Pontarotti P."/>
            <person name="Henrissat B."/>
            <person name="Record E."/>
        </authorList>
    </citation>
    <scope>NUCLEOTIDE SEQUENCE [LARGE SCALE GENOMIC DNA]</scope>
    <source>
        <strain evidence="2">BRFM137</strain>
    </source>
</reference>
<dbReference type="AlphaFoldDB" id="A0A060S738"/>
<evidence type="ECO:0000259" key="1">
    <source>
        <dbReference type="Pfam" id="PF18803"/>
    </source>
</evidence>